<dbReference type="EMBL" id="UOGL01000338">
    <property type="protein sequence ID" value="VAX39519.1"/>
    <property type="molecule type" value="Genomic_DNA"/>
</dbReference>
<evidence type="ECO:0000259" key="1">
    <source>
        <dbReference type="PROSITE" id="PS51787"/>
    </source>
</evidence>
<protein>
    <recommendedName>
        <fullName evidence="1">Lon N-terminal domain-containing protein</fullName>
    </recommendedName>
</protein>
<proteinExistence type="predicted"/>
<feature type="domain" description="Lon N-terminal" evidence="1">
    <location>
        <begin position="18"/>
        <end position="218"/>
    </location>
</feature>
<name>A0A3B1DB58_9ZZZZ</name>
<dbReference type="InterPro" id="IPR046336">
    <property type="entry name" value="Lon_prtase_N_sf"/>
</dbReference>
<dbReference type="InterPro" id="IPR003111">
    <property type="entry name" value="Lon_prtase_N"/>
</dbReference>
<dbReference type="AlphaFoldDB" id="A0A3B1DB58"/>
<dbReference type="Gene3D" id="2.30.130.40">
    <property type="entry name" value="LON domain-like"/>
    <property type="match status" value="1"/>
</dbReference>
<organism evidence="2">
    <name type="scientific">hydrothermal vent metagenome</name>
    <dbReference type="NCBI Taxonomy" id="652676"/>
    <lineage>
        <taxon>unclassified sequences</taxon>
        <taxon>metagenomes</taxon>
        <taxon>ecological metagenomes</taxon>
    </lineage>
</organism>
<dbReference type="Pfam" id="PF02190">
    <property type="entry name" value="LON_substr_bdg"/>
    <property type="match status" value="1"/>
</dbReference>
<evidence type="ECO:0000313" key="2">
    <source>
        <dbReference type="EMBL" id="VAX39519.1"/>
    </source>
</evidence>
<sequence length="237" mass="26171">MTIPDNNLAGLQVQTEELPLLFLPEIVCFPGTLLPVHISDSSGRSLVHDAQNSNGLLAIAHDNKIIHNKKRKTTGQNNASIEVSHVLCLCRIVSVVQQSSEDILVLVEGISRATVKEEITSSQWGAVQIAVDIVSTELAFHREEYKQELWGLYQLLYSEKQMESFIPQTSNLHLSLGSLCDFLAASLPMPLVTSSALLGACDIHLRCKLLIEYLRELLIQRVSPTQSEIFPPAFSGN</sequence>
<dbReference type="SMART" id="SM00464">
    <property type="entry name" value="LON"/>
    <property type="match status" value="1"/>
</dbReference>
<dbReference type="PROSITE" id="PS51787">
    <property type="entry name" value="LON_N"/>
    <property type="match status" value="1"/>
</dbReference>
<reference evidence="2" key="1">
    <citation type="submission" date="2018-06" db="EMBL/GenBank/DDBJ databases">
        <authorList>
            <person name="Zhirakovskaya E."/>
        </authorList>
    </citation>
    <scope>NUCLEOTIDE SEQUENCE</scope>
</reference>
<accession>A0A3B1DB58</accession>
<gene>
    <name evidence="2" type="ORF">MNBD_PLANCTO02-1716</name>
</gene>
<dbReference type="SUPFAM" id="SSF88697">
    <property type="entry name" value="PUA domain-like"/>
    <property type="match status" value="1"/>
</dbReference>
<dbReference type="InterPro" id="IPR015947">
    <property type="entry name" value="PUA-like_sf"/>
</dbReference>